<dbReference type="GeneID" id="34620485"/>
<accession>A0A6P6RWH9</accession>
<dbReference type="OrthoDB" id="347963at2759"/>
<dbReference type="AlphaFoldDB" id="A0A6P6RWH9"/>
<proteinExistence type="predicted"/>
<evidence type="ECO:0000313" key="3">
    <source>
        <dbReference type="RefSeq" id="XP_026191505.1"/>
    </source>
</evidence>
<name>A0A6P6RWH9_9EIME</name>
<reference evidence="3" key="1">
    <citation type="submission" date="2025-08" db="UniProtKB">
        <authorList>
            <consortium name="RefSeq"/>
        </authorList>
    </citation>
    <scope>IDENTIFICATION</scope>
</reference>
<protein>
    <submittedName>
        <fullName evidence="3">Uncharacterized protein LOC34620485</fullName>
    </submittedName>
</protein>
<sequence length="471" mass="49118">MPFRIFECLDAPSVLLTRHLPPPIAFPENAAKSGILKADKDGSIREEQRRPSEGASSYVAGRGPSRPFVGTVPSAAAWIPSEGICESTRQAECEKGVAADLRGILRTSTEELRNFSVLAASAAKKPNRMGPQGSQGLPPLVPAIAAELPTPEDLVFCCSPAPSEAVPAEAAPPLATLRCHPLGLASETCSQFLLERGLKGLASALLSVNGSRRAEDSGGPSLALAWWPPSAAWEPAEIPLSPSLIVAPFQKALCGAAKAACLVAQGGPLFGVSAATYTEVLRGVQEAVSHFRQQAAASAAAAAAAAAPGEDPAVEVVFRGTVLAINSGGFGALKALSELFRGSEFTCSNRIQWLSSTSNSHSTTFGAHFEDRWQRLPPEVETQLQDVCCSLTAALPGAGAAEITVPIDGTRYVIPSAEVKRMLQGHGKPWIAAQPASASAGSSSSVLVCRIALLPPQEQRRQLDESPVAFL</sequence>
<dbReference type="Proteomes" id="UP000515125">
    <property type="component" value="Unplaced"/>
</dbReference>
<feature type="compositionally biased region" description="Basic and acidic residues" evidence="1">
    <location>
        <begin position="37"/>
        <end position="52"/>
    </location>
</feature>
<evidence type="ECO:0000313" key="2">
    <source>
        <dbReference type="Proteomes" id="UP000515125"/>
    </source>
</evidence>
<feature type="region of interest" description="Disordered" evidence="1">
    <location>
        <begin position="37"/>
        <end position="63"/>
    </location>
</feature>
<dbReference type="RefSeq" id="XP_026191505.1">
    <property type="nucleotide sequence ID" value="XM_026335720.1"/>
</dbReference>
<gene>
    <name evidence="3" type="primary">LOC34620485</name>
</gene>
<keyword evidence="2" id="KW-1185">Reference proteome</keyword>
<evidence type="ECO:0000256" key="1">
    <source>
        <dbReference type="SAM" id="MobiDB-lite"/>
    </source>
</evidence>
<organism evidence="2 3">
    <name type="scientific">Cyclospora cayetanensis</name>
    <dbReference type="NCBI Taxonomy" id="88456"/>
    <lineage>
        <taxon>Eukaryota</taxon>
        <taxon>Sar</taxon>
        <taxon>Alveolata</taxon>
        <taxon>Apicomplexa</taxon>
        <taxon>Conoidasida</taxon>
        <taxon>Coccidia</taxon>
        <taxon>Eucoccidiorida</taxon>
        <taxon>Eimeriorina</taxon>
        <taxon>Eimeriidae</taxon>
        <taxon>Cyclospora</taxon>
    </lineage>
</organism>